<keyword evidence="3" id="KW-0805">Transcription regulation</keyword>
<evidence type="ECO:0000313" key="8">
    <source>
        <dbReference type="Proteomes" id="UP001549920"/>
    </source>
</evidence>
<name>A0ABR3HT42_LOXSC</name>
<accession>A0ABR3HT42</accession>
<evidence type="ECO:0000259" key="6">
    <source>
        <dbReference type="Pfam" id="PF13873"/>
    </source>
</evidence>
<dbReference type="EMBL" id="JBEUOH010000014">
    <property type="protein sequence ID" value="KAL0879663.1"/>
    <property type="molecule type" value="Genomic_DNA"/>
</dbReference>
<evidence type="ECO:0000313" key="7">
    <source>
        <dbReference type="EMBL" id="KAL0879663.1"/>
    </source>
</evidence>
<evidence type="ECO:0000256" key="2">
    <source>
        <dbReference type="ARBA" id="ARBA00016807"/>
    </source>
</evidence>
<gene>
    <name evidence="7" type="ORF">ABMA27_003378</name>
</gene>
<evidence type="ECO:0000256" key="3">
    <source>
        <dbReference type="ARBA" id="ARBA00023015"/>
    </source>
</evidence>
<proteinExistence type="predicted"/>
<keyword evidence="8" id="KW-1185">Reference proteome</keyword>
<evidence type="ECO:0000256" key="4">
    <source>
        <dbReference type="ARBA" id="ARBA00023163"/>
    </source>
</evidence>
<keyword evidence="4" id="KW-0804">Transcription</keyword>
<protein>
    <recommendedName>
        <fullName evidence="2">Regulatory protein zeste</fullName>
    </recommendedName>
</protein>
<evidence type="ECO:0000256" key="1">
    <source>
        <dbReference type="ARBA" id="ARBA00011764"/>
    </source>
</evidence>
<sequence>MKRTTQSQYQSMVDFMERHGDLSKPTREPNGRLYNLQKWSELADLLNWDPTGDDRTPEKWRKVWRDLKNNTKRKAARLNRGAQRKGGGPALQDQLSAIELRVLQQRQGLSMYIISSFFWRLFEKGQSKHLSF</sequence>
<dbReference type="InterPro" id="IPR028002">
    <property type="entry name" value="Myb_DNA-bind_5"/>
</dbReference>
<feature type="domain" description="Myb/SANT-like DNA-binding" evidence="6">
    <location>
        <begin position="2"/>
        <end position="76"/>
    </location>
</feature>
<comment type="function">
    <text evidence="5">Involved in transvection phenomena (= synapsis-dependent gene expression), where the synaptic pairing of chromosomes carrying genes with which zeste interacts influences the expression of these genes. Zeste binds to DNA and stimulates transcription from a nearby promoter.</text>
</comment>
<comment type="subunit">
    <text evidence="1">Self-associates forming complexes of several hundred monomers.</text>
</comment>
<reference evidence="7 8" key="1">
    <citation type="submission" date="2024-06" db="EMBL/GenBank/DDBJ databases">
        <title>A chromosome-level genome assembly of beet webworm, Loxostege sticticalis.</title>
        <authorList>
            <person name="Zhang Y."/>
        </authorList>
    </citation>
    <scope>NUCLEOTIDE SEQUENCE [LARGE SCALE GENOMIC DNA]</scope>
    <source>
        <strain evidence="7">AQ026</strain>
        <tissue evidence="7">Whole body</tissue>
    </source>
</reference>
<evidence type="ECO:0000256" key="5">
    <source>
        <dbReference type="ARBA" id="ARBA00025466"/>
    </source>
</evidence>
<comment type="caution">
    <text evidence="7">The sequence shown here is derived from an EMBL/GenBank/DDBJ whole genome shotgun (WGS) entry which is preliminary data.</text>
</comment>
<dbReference type="Proteomes" id="UP001549920">
    <property type="component" value="Unassembled WGS sequence"/>
</dbReference>
<dbReference type="Pfam" id="PF13873">
    <property type="entry name" value="Myb_DNA-bind_5"/>
    <property type="match status" value="1"/>
</dbReference>
<organism evidence="7 8">
    <name type="scientific">Loxostege sticticalis</name>
    <name type="common">Beet webworm moth</name>
    <dbReference type="NCBI Taxonomy" id="481309"/>
    <lineage>
        <taxon>Eukaryota</taxon>
        <taxon>Metazoa</taxon>
        <taxon>Ecdysozoa</taxon>
        <taxon>Arthropoda</taxon>
        <taxon>Hexapoda</taxon>
        <taxon>Insecta</taxon>
        <taxon>Pterygota</taxon>
        <taxon>Neoptera</taxon>
        <taxon>Endopterygota</taxon>
        <taxon>Lepidoptera</taxon>
        <taxon>Glossata</taxon>
        <taxon>Ditrysia</taxon>
        <taxon>Pyraloidea</taxon>
        <taxon>Crambidae</taxon>
        <taxon>Pyraustinae</taxon>
        <taxon>Loxostege</taxon>
    </lineage>
</organism>